<evidence type="ECO:0000313" key="2">
    <source>
        <dbReference type="EMBL" id="KUH37355.1"/>
    </source>
</evidence>
<keyword evidence="1" id="KW-0812">Transmembrane</keyword>
<dbReference type="InterPro" id="IPR007410">
    <property type="entry name" value="LpqE-like"/>
</dbReference>
<gene>
    <name evidence="2" type="ORF">ATE80_18460</name>
</gene>
<feature type="transmembrane region" description="Helical" evidence="1">
    <location>
        <begin position="29"/>
        <end position="52"/>
    </location>
</feature>
<dbReference type="EMBL" id="LNSV01000048">
    <property type="protein sequence ID" value="KUH37355.1"/>
    <property type="molecule type" value="Genomic_DNA"/>
</dbReference>
<dbReference type="Gene3D" id="2.60.40.1890">
    <property type="entry name" value="PCu(A)C copper chaperone"/>
    <property type="match status" value="1"/>
</dbReference>
<comment type="caution">
    <text evidence="2">The sequence shown here is derived from an EMBL/GenBank/DDBJ whole genome shotgun (WGS) entry which is preliminary data.</text>
</comment>
<dbReference type="AlphaFoldDB" id="A0A117IVJ8"/>
<dbReference type="PANTHER" id="PTHR36302:SF1">
    <property type="entry name" value="COPPER CHAPERONE PCU(A)C"/>
    <property type="match status" value="1"/>
</dbReference>
<evidence type="ECO:0008006" key="4">
    <source>
        <dbReference type="Google" id="ProtNLM"/>
    </source>
</evidence>
<dbReference type="STRING" id="936756.ATE80_18460"/>
<accession>A0A117IVJ8</accession>
<reference evidence="2 3" key="1">
    <citation type="submission" date="2015-11" db="EMBL/GenBank/DDBJ databases">
        <title>Genome-wide analysis reveals the secondary metabolome in Streptomyces kanasensis ZX01.</title>
        <authorList>
            <person name="Zhang G."/>
            <person name="Han L."/>
            <person name="Feng J."/>
            <person name="Zhang X."/>
        </authorList>
    </citation>
    <scope>NUCLEOTIDE SEQUENCE [LARGE SCALE GENOMIC DNA]</scope>
    <source>
        <strain evidence="2 3">ZX01</strain>
    </source>
</reference>
<proteinExistence type="predicted"/>
<evidence type="ECO:0000313" key="3">
    <source>
        <dbReference type="Proteomes" id="UP000054011"/>
    </source>
</evidence>
<dbReference type="Pfam" id="PF04314">
    <property type="entry name" value="PCuAC"/>
    <property type="match status" value="1"/>
</dbReference>
<sequence length="184" mass="19306">MAAPPPGRGRAQDDGGTRMRAVVRRIDKVLPAVAAAVASAIAMGGLTAWTAAGAAGTPAELEVTHARLLQPFPGRESTAVVFTVTNGGNATDRLTGVSSPAVTEAMLARDADAGEAAARMQMIASVEVPAAGTLEMTPYGTDVMVKLREPVRLGQRIPFTLHFEQSGDVRTEALVVRHSEWSYR</sequence>
<organism evidence="2 3">
    <name type="scientific">Streptomyces kanasensis</name>
    <dbReference type="NCBI Taxonomy" id="936756"/>
    <lineage>
        <taxon>Bacteria</taxon>
        <taxon>Bacillati</taxon>
        <taxon>Actinomycetota</taxon>
        <taxon>Actinomycetes</taxon>
        <taxon>Kitasatosporales</taxon>
        <taxon>Streptomycetaceae</taxon>
        <taxon>Streptomyces</taxon>
    </lineage>
</organism>
<dbReference type="PANTHER" id="PTHR36302">
    <property type="entry name" value="BLR7088 PROTEIN"/>
    <property type="match status" value="1"/>
</dbReference>
<keyword evidence="1" id="KW-0472">Membrane</keyword>
<protein>
    <recommendedName>
        <fullName evidence="4">Copper chaperone PCu(A)C</fullName>
    </recommendedName>
</protein>
<evidence type="ECO:0000256" key="1">
    <source>
        <dbReference type="SAM" id="Phobius"/>
    </source>
</evidence>
<dbReference type="SUPFAM" id="SSF110087">
    <property type="entry name" value="DR1885-like metal-binding protein"/>
    <property type="match status" value="1"/>
</dbReference>
<name>A0A117IVJ8_9ACTN</name>
<dbReference type="InterPro" id="IPR036182">
    <property type="entry name" value="PCuAC_sf"/>
</dbReference>
<keyword evidence="3" id="KW-1185">Reference proteome</keyword>
<keyword evidence="1" id="KW-1133">Transmembrane helix</keyword>
<dbReference type="InterPro" id="IPR058248">
    <property type="entry name" value="Lxx211020-like"/>
</dbReference>
<dbReference type="Proteomes" id="UP000054011">
    <property type="component" value="Unassembled WGS sequence"/>
</dbReference>